<keyword evidence="2" id="KW-1185">Reference proteome</keyword>
<gene>
    <name evidence="1" type="ORF">ACFYXI_35210</name>
</gene>
<organism evidence="1 2">
    <name type="scientific">Microtetraspora malaysiensis</name>
    <dbReference type="NCBI Taxonomy" id="161358"/>
    <lineage>
        <taxon>Bacteria</taxon>
        <taxon>Bacillati</taxon>
        <taxon>Actinomycetota</taxon>
        <taxon>Actinomycetes</taxon>
        <taxon>Streptosporangiales</taxon>
        <taxon>Streptosporangiaceae</taxon>
        <taxon>Microtetraspora</taxon>
    </lineage>
</organism>
<evidence type="ECO:0008006" key="3">
    <source>
        <dbReference type="Google" id="ProtNLM"/>
    </source>
</evidence>
<accession>A0ABW6T0P7</accession>
<evidence type="ECO:0000313" key="1">
    <source>
        <dbReference type="EMBL" id="MFF3670852.1"/>
    </source>
</evidence>
<evidence type="ECO:0000313" key="2">
    <source>
        <dbReference type="Proteomes" id="UP001602013"/>
    </source>
</evidence>
<dbReference type="EMBL" id="JBIASD010000036">
    <property type="protein sequence ID" value="MFF3670852.1"/>
    <property type="molecule type" value="Genomic_DNA"/>
</dbReference>
<sequence>MTVTATPPVQRRKSVSGRVRTLAGLSLLMLAVLLAAILAGAASTGSSLRTIGHVAGPQVLATANLYRQMSELDALVAETLLLGREYGPQQQTDLTRYDQQRLAISENLLKAYRLALDNPVEQRTVGSLIEGLGRYERLAAQARLLDLRSKHTAGQPPDDVVEAYQQATDLMRRELLPRAYNLALESGTIVRRAHVAERSTTSLARAAVVVTGCSRWPVCSACRST</sequence>
<proteinExistence type="predicted"/>
<dbReference type="Proteomes" id="UP001602013">
    <property type="component" value="Unassembled WGS sequence"/>
</dbReference>
<name>A0ABW6T0P7_9ACTN</name>
<comment type="caution">
    <text evidence="1">The sequence shown here is derived from an EMBL/GenBank/DDBJ whole genome shotgun (WGS) entry which is preliminary data.</text>
</comment>
<reference evidence="1 2" key="1">
    <citation type="submission" date="2024-10" db="EMBL/GenBank/DDBJ databases">
        <title>The Natural Products Discovery Center: Release of the First 8490 Sequenced Strains for Exploring Actinobacteria Biosynthetic Diversity.</title>
        <authorList>
            <person name="Kalkreuter E."/>
            <person name="Kautsar S.A."/>
            <person name="Yang D."/>
            <person name="Bader C.D."/>
            <person name="Teijaro C.N."/>
            <person name="Fluegel L."/>
            <person name="Davis C.M."/>
            <person name="Simpson J.R."/>
            <person name="Lauterbach L."/>
            <person name="Steele A.D."/>
            <person name="Gui C."/>
            <person name="Meng S."/>
            <person name="Li G."/>
            <person name="Viehrig K."/>
            <person name="Ye F."/>
            <person name="Su P."/>
            <person name="Kiefer A.F."/>
            <person name="Nichols A."/>
            <person name="Cepeda A.J."/>
            <person name="Yan W."/>
            <person name="Fan B."/>
            <person name="Jiang Y."/>
            <person name="Adhikari A."/>
            <person name="Zheng C.-J."/>
            <person name="Schuster L."/>
            <person name="Cowan T.M."/>
            <person name="Smanski M.J."/>
            <person name="Chevrette M.G."/>
            <person name="De Carvalho L.P.S."/>
            <person name="Shen B."/>
        </authorList>
    </citation>
    <scope>NUCLEOTIDE SEQUENCE [LARGE SCALE GENOMIC DNA]</scope>
    <source>
        <strain evidence="1 2">NPDC002173</strain>
    </source>
</reference>
<protein>
    <recommendedName>
        <fullName evidence="3">Chemotaxis methyl-accepting receptor HlyB-like 4HB MCP domain-containing protein</fullName>
    </recommendedName>
</protein>
<dbReference type="RefSeq" id="WP_387417055.1">
    <property type="nucleotide sequence ID" value="NZ_JBIASD010000036.1"/>
</dbReference>